<evidence type="ECO:0000313" key="1">
    <source>
        <dbReference type="EMBL" id="KAJ1116246.1"/>
    </source>
</evidence>
<keyword evidence="2" id="KW-1185">Reference proteome</keyword>
<reference evidence="1" key="1">
    <citation type="journal article" date="2022" name="bioRxiv">
        <title>Sequencing and chromosome-scale assembly of the giantPleurodeles waltlgenome.</title>
        <authorList>
            <person name="Brown T."/>
            <person name="Elewa A."/>
            <person name="Iarovenko S."/>
            <person name="Subramanian E."/>
            <person name="Araus A.J."/>
            <person name="Petzold A."/>
            <person name="Susuki M."/>
            <person name="Suzuki K.-i.T."/>
            <person name="Hayashi T."/>
            <person name="Toyoda A."/>
            <person name="Oliveira C."/>
            <person name="Osipova E."/>
            <person name="Leigh N.D."/>
            <person name="Simon A."/>
            <person name="Yun M.H."/>
        </authorList>
    </citation>
    <scope>NUCLEOTIDE SEQUENCE</scope>
    <source>
        <strain evidence="1">20211129_DDA</strain>
        <tissue evidence="1">Liver</tissue>
    </source>
</reference>
<dbReference type="AlphaFoldDB" id="A0AAV7NL43"/>
<protein>
    <submittedName>
        <fullName evidence="1">Uncharacterized protein</fullName>
    </submittedName>
</protein>
<proteinExistence type="predicted"/>
<sequence>MRHGQACQLLLTARSHGPFRTEGYEVRITADFLKETNDHRKAFLSTILPALEEWMAAMIGTSAYERVIYHMQDQATLFEQMWVPFLAGES</sequence>
<dbReference type="Proteomes" id="UP001066276">
    <property type="component" value="Chromosome 8"/>
</dbReference>
<gene>
    <name evidence="1" type="ORF">NDU88_004462</name>
</gene>
<accession>A0AAV7NL43</accession>
<dbReference type="EMBL" id="JANPWB010000012">
    <property type="protein sequence ID" value="KAJ1116246.1"/>
    <property type="molecule type" value="Genomic_DNA"/>
</dbReference>
<evidence type="ECO:0000313" key="2">
    <source>
        <dbReference type="Proteomes" id="UP001066276"/>
    </source>
</evidence>
<comment type="caution">
    <text evidence="1">The sequence shown here is derived from an EMBL/GenBank/DDBJ whole genome shotgun (WGS) entry which is preliminary data.</text>
</comment>
<name>A0AAV7NL43_PLEWA</name>
<organism evidence="1 2">
    <name type="scientific">Pleurodeles waltl</name>
    <name type="common">Iberian ribbed newt</name>
    <dbReference type="NCBI Taxonomy" id="8319"/>
    <lineage>
        <taxon>Eukaryota</taxon>
        <taxon>Metazoa</taxon>
        <taxon>Chordata</taxon>
        <taxon>Craniata</taxon>
        <taxon>Vertebrata</taxon>
        <taxon>Euteleostomi</taxon>
        <taxon>Amphibia</taxon>
        <taxon>Batrachia</taxon>
        <taxon>Caudata</taxon>
        <taxon>Salamandroidea</taxon>
        <taxon>Salamandridae</taxon>
        <taxon>Pleurodelinae</taxon>
        <taxon>Pleurodeles</taxon>
    </lineage>
</organism>